<dbReference type="InterPro" id="IPR003750">
    <property type="entry name" value="Put_MeTrfase-C9orf114-like"/>
</dbReference>
<dbReference type="GO" id="GO:0008168">
    <property type="term" value="F:methyltransferase activity"/>
    <property type="evidence" value="ECO:0007669"/>
    <property type="project" value="UniProtKB-KW"/>
</dbReference>
<dbReference type="InterPro" id="IPR029026">
    <property type="entry name" value="tRNA_m1G_MTases_N"/>
</dbReference>
<reference evidence="3" key="1">
    <citation type="submission" date="2023-06" db="EMBL/GenBank/DDBJ databases">
        <title>Survivors Of The Sea: Transcriptome response of Skeletonema marinoi to long-term dormancy.</title>
        <authorList>
            <person name="Pinder M.I.M."/>
            <person name="Kourtchenko O."/>
            <person name="Robertson E.K."/>
            <person name="Larsson T."/>
            <person name="Maumus F."/>
            <person name="Osuna-Cruz C.M."/>
            <person name="Vancaester E."/>
            <person name="Stenow R."/>
            <person name="Vandepoele K."/>
            <person name="Ploug H."/>
            <person name="Bruchert V."/>
            <person name="Godhe A."/>
            <person name="Topel M."/>
        </authorList>
    </citation>
    <scope>NUCLEOTIDE SEQUENCE</scope>
    <source>
        <strain evidence="3">R05AC</strain>
    </source>
</reference>
<keyword evidence="3" id="KW-0489">Methyltransferase</keyword>
<evidence type="ECO:0000313" key="4">
    <source>
        <dbReference type="Proteomes" id="UP001224775"/>
    </source>
</evidence>
<feature type="region of interest" description="Disordered" evidence="2">
    <location>
        <begin position="393"/>
        <end position="432"/>
    </location>
</feature>
<dbReference type="SUPFAM" id="SSF50249">
    <property type="entry name" value="Nucleic acid-binding proteins"/>
    <property type="match status" value="1"/>
</dbReference>
<dbReference type="AlphaFoldDB" id="A0AAD8YNJ8"/>
<dbReference type="EMBL" id="JATAAI010000001">
    <property type="protein sequence ID" value="KAK1748630.1"/>
    <property type="molecule type" value="Genomic_DNA"/>
</dbReference>
<evidence type="ECO:0000256" key="2">
    <source>
        <dbReference type="SAM" id="MobiDB-lite"/>
    </source>
</evidence>
<feature type="region of interest" description="Disordered" evidence="2">
    <location>
        <begin position="106"/>
        <end position="136"/>
    </location>
</feature>
<protein>
    <submittedName>
        <fullName evidence="3">SpoU family RNA methyltransferase</fullName>
        <ecNumber evidence="3">2.1.1.-</ecNumber>
    </submittedName>
</protein>
<dbReference type="PANTHER" id="PTHR12150:SF13">
    <property type="entry name" value="METHYLTRANSFERASE C9ORF114-RELATED"/>
    <property type="match status" value="1"/>
</dbReference>
<comment type="similarity">
    <text evidence="1">Belongs to the class IV-like SAM-binding methyltransferase superfamily.</text>
</comment>
<dbReference type="EC" id="2.1.1.-" evidence="3"/>
<comment type="caution">
    <text evidence="3">The sequence shown here is derived from an EMBL/GenBank/DDBJ whole genome shotgun (WGS) entry which is preliminary data.</text>
</comment>
<dbReference type="Proteomes" id="UP001224775">
    <property type="component" value="Unassembled WGS sequence"/>
</dbReference>
<feature type="region of interest" description="Disordered" evidence="2">
    <location>
        <begin position="1"/>
        <end position="34"/>
    </location>
</feature>
<dbReference type="CDD" id="cd18086">
    <property type="entry name" value="HsC9orf114-like"/>
    <property type="match status" value="1"/>
</dbReference>
<accession>A0AAD8YNJ8</accession>
<proteinExistence type="inferred from homology"/>
<dbReference type="PANTHER" id="PTHR12150">
    <property type="entry name" value="CLASS IV SAM-BINDING METHYLTRANSFERASE-RELATED"/>
    <property type="match status" value="1"/>
</dbReference>
<keyword evidence="4" id="KW-1185">Reference proteome</keyword>
<dbReference type="GO" id="GO:0032259">
    <property type="term" value="P:methylation"/>
    <property type="evidence" value="ECO:0007669"/>
    <property type="project" value="UniProtKB-KW"/>
</dbReference>
<dbReference type="Gene3D" id="3.40.1280.10">
    <property type="match status" value="2"/>
</dbReference>
<name>A0AAD8YNJ8_9STRA</name>
<dbReference type="SUPFAM" id="SSF75217">
    <property type="entry name" value="alpha/beta knot"/>
    <property type="match status" value="1"/>
</dbReference>
<feature type="compositionally biased region" description="Basic and acidic residues" evidence="2">
    <location>
        <begin position="111"/>
        <end position="131"/>
    </location>
</feature>
<dbReference type="InterPro" id="IPR012340">
    <property type="entry name" value="NA-bd_OB-fold"/>
</dbReference>
<dbReference type="InterPro" id="IPR029028">
    <property type="entry name" value="Alpha/beta_knot_MTases"/>
</dbReference>
<organism evidence="3 4">
    <name type="scientific">Skeletonema marinoi</name>
    <dbReference type="NCBI Taxonomy" id="267567"/>
    <lineage>
        <taxon>Eukaryota</taxon>
        <taxon>Sar</taxon>
        <taxon>Stramenopiles</taxon>
        <taxon>Ochrophyta</taxon>
        <taxon>Bacillariophyta</taxon>
        <taxon>Coscinodiscophyceae</taxon>
        <taxon>Thalassiosirophycidae</taxon>
        <taxon>Thalassiosirales</taxon>
        <taxon>Skeletonemataceae</taxon>
        <taxon>Skeletonema</taxon>
        <taxon>Skeletonema marinoi-dohrnii complex</taxon>
    </lineage>
</organism>
<feature type="compositionally biased region" description="Acidic residues" evidence="2">
    <location>
        <begin position="415"/>
        <end position="432"/>
    </location>
</feature>
<gene>
    <name evidence="3" type="ORF">QTG54_000569</name>
</gene>
<evidence type="ECO:0000256" key="1">
    <source>
        <dbReference type="ARBA" id="ARBA00009841"/>
    </source>
</evidence>
<evidence type="ECO:0000313" key="3">
    <source>
        <dbReference type="EMBL" id="KAK1748630.1"/>
    </source>
</evidence>
<keyword evidence="3" id="KW-0808">Transferase</keyword>
<dbReference type="Pfam" id="PF02598">
    <property type="entry name" value="Methyltrn_RNA_3"/>
    <property type="match status" value="1"/>
</dbReference>
<feature type="compositionally biased region" description="Basic residues" evidence="2">
    <location>
        <begin position="15"/>
        <end position="33"/>
    </location>
</feature>
<sequence>MGFMKKRSNDGNPSNKRRQRSKGNNHPNQHRFGRVMAQPPKLKLNAGQYPTVSIAVPGSVVSNAQTRELQTQLAGQIARAAVVFRVDEVIVFDDGLGSTLNTLSNYKRGPRRNEGEDRISEQRQDNKKPDHLQPSTDPHAFLARILQYCECPQYLRRKFFPMHPDLQFAGLLPPLDAPHHLRRGDVASFREGVVVDKDAGEDGSYVDCGVPNTLVQIDRVLSPGLRCTVQLDPKSYATSKKGSMKGVVVSPTTPRDQDGIYWGYTTRMASSIKAIFDECPYEGGYDMKVGTSERGDVSIDNPKFRLAKKESLKKSGVDEERFNHLIIVFGGVAGIEESVDADESMPLSGEDSKKMFDVWVNIAPYQGSRTIRTEEAVFITLSRLSPYISKNGMASEAEKASPMKQKAVVKKTDDVEFSDEAVSEESSDDEES</sequence>